<dbReference type="PRINTS" id="PR00420">
    <property type="entry name" value="RNGMNOXGNASE"/>
</dbReference>
<feature type="domain" description="FAD-binding" evidence="3">
    <location>
        <begin position="2"/>
        <end position="333"/>
    </location>
</feature>
<evidence type="ECO:0000256" key="1">
    <source>
        <dbReference type="ARBA" id="ARBA00023002"/>
    </source>
</evidence>
<dbReference type="RefSeq" id="WP_189254220.1">
    <property type="nucleotide sequence ID" value="NZ_BMRE01000010.1"/>
</dbReference>
<organism evidence="4 5">
    <name type="scientific">Lentzea flava</name>
    <dbReference type="NCBI Taxonomy" id="103732"/>
    <lineage>
        <taxon>Bacteria</taxon>
        <taxon>Bacillati</taxon>
        <taxon>Actinomycetota</taxon>
        <taxon>Actinomycetes</taxon>
        <taxon>Pseudonocardiales</taxon>
        <taxon>Pseudonocardiaceae</taxon>
        <taxon>Lentzea</taxon>
    </lineage>
</organism>
<name>A0ABQ2UJX8_9PSEU</name>
<dbReference type="InterPro" id="IPR002938">
    <property type="entry name" value="FAD-bd"/>
</dbReference>
<dbReference type="Proteomes" id="UP000649573">
    <property type="component" value="Unassembled WGS sequence"/>
</dbReference>
<dbReference type="InterPro" id="IPR036188">
    <property type="entry name" value="FAD/NAD-bd_sf"/>
</dbReference>
<sequence>MKALVIGGGIAGPATALALRKAGIDSVVFEAYDGTADDVGGVLSVAPNGLAALRIVGLDSDFGEPVRRMVMADNRGRVLGSVEGEPSRVVWRADLYRRLRDLATAQQIKVEHGKRLVDVQTREDGVVATFSDGSTESGDLLVGADGIRSTVRTIIDPAAPGPEYVGLLGFGSHAVNSGVRCDPETMYFVFGSSFLGYWAQPDGTIAWFNNLAVAEPMTAAEIAAVPSSTWMARLREAYGDDMPAKQLLAHSETVIGGLPLEIMPSVPRWHRDRMVLVGDSAHAPSASSGQGASLAAESAVQLARCLRDIRDVPTAFATYERLRRPRVEAIAARAARTNSNKRGIGPITRLLMPLVMKTVGQRAFTRDQNYRIDWDAQVSR</sequence>
<dbReference type="PANTHER" id="PTHR13789">
    <property type="entry name" value="MONOOXYGENASE"/>
    <property type="match status" value="1"/>
</dbReference>
<proteinExistence type="predicted"/>
<dbReference type="PANTHER" id="PTHR13789:SF309">
    <property type="entry name" value="PUTATIVE (AFU_ORTHOLOGUE AFUA_6G14510)-RELATED"/>
    <property type="match status" value="1"/>
</dbReference>
<keyword evidence="2" id="KW-0503">Monooxygenase</keyword>
<dbReference type="InterPro" id="IPR050493">
    <property type="entry name" value="FAD-dep_Monooxygenase_BioMet"/>
</dbReference>
<keyword evidence="5" id="KW-1185">Reference proteome</keyword>
<evidence type="ECO:0000256" key="2">
    <source>
        <dbReference type="ARBA" id="ARBA00023033"/>
    </source>
</evidence>
<comment type="caution">
    <text evidence="4">The sequence shown here is derived from an EMBL/GenBank/DDBJ whole genome shotgun (WGS) entry which is preliminary data.</text>
</comment>
<keyword evidence="1" id="KW-0560">Oxidoreductase</keyword>
<protein>
    <submittedName>
        <fullName evidence="4">FAD-dependent oxidoreductase</fullName>
    </submittedName>
</protein>
<reference evidence="5" key="1">
    <citation type="journal article" date="2019" name="Int. J. Syst. Evol. Microbiol.">
        <title>The Global Catalogue of Microorganisms (GCM) 10K type strain sequencing project: providing services to taxonomists for standard genome sequencing and annotation.</title>
        <authorList>
            <consortium name="The Broad Institute Genomics Platform"/>
            <consortium name="The Broad Institute Genome Sequencing Center for Infectious Disease"/>
            <person name="Wu L."/>
            <person name="Ma J."/>
        </authorList>
    </citation>
    <scope>NUCLEOTIDE SEQUENCE [LARGE SCALE GENOMIC DNA]</scope>
    <source>
        <strain evidence="5">JCM 3296</strain>
    </source>
</reference>
<dbReference type="Pfam" id="PF01494">
    <property type="entry name" value="FAD_binding_3"/>
    <property type="match status" value="1"/>
</dbReference>
<evidence type="ECO:0000313" key="4">
    <source>
        <dbReference type="EMBL" id="GGU35411.1"/>
    </source>
</evidence>
<dbReference type="SUPFAM" id="SSF51905">
    <property type="entry name" value="FAD/NAD(P)-binding domain"/>
    <property type="match status" value="1"/>
</dbReference>
<accession>A0ABQ2UJX8</accession>
<dbReference type="Gene3D" id="3.50.50.60">
    <property type="entry name" value="FAD/NAD(P)-binding domain"/>
    <property type="match status" value="1"/>
</dbReference>
<gene>
    <name evidence="4" type="ORF">GCM10010178_29510</name>
</gene>
<evidence type="ECO:0000259" key="3">
    <source>
        <dbReference type="Pfam" id="PF01494"/>
    </source>
</evidence>
<dbReference type="EMBL" id="BMRE01000010">
    <property type="protein sequence ID" value="GGU35411.1"/>
    <property type="molecule type" value="Genomic_DNA"/>
</dbReference>
<evidence type="ECO:0000313" key="5">
    <source>
        <dbReference type="Proteomes" id="UP000649573"/>
    </source>
</evidence>